<dbReference type="PROSITE" id="PS00194">
    <property type="entry name" value="THIOREDOXIN_1"/>
    <property type="match status" value="1"/>
</dbReference>
<dbReference type="PANTHER" id="PTHR35891:SF2">
    <property type="entry name" value="THIOL:DISULFIDE INTERCHANGE PROTEIN DSBA"/>
    <property type="match status" value="1"/>
</dbReference>
<dbReference type="InterPro" id="IPR036249">
    <property type="entry name" value="Thioredoxin-like_sf"/>
</dbReference>
<feature type="signal peptide" evidence="10">
    <location>
        <begin position="1"/>
        <end position="21"/>
    </location>
</feature>
<dbReference type="PIRSF" id="PIRSF001488">
    <property type="entry name" value="Tdi_protein"/>
    <property type="match status" value="1"/>
</dbReference>
<keyword evidence="4 10" id="KW-0732">Signal</keyword>
<evidence type="ECO:0000256" key="5">
    <source>
        <dbReference type="ARBA" id="ARBA00022764"/>
    </source>
</evidence>
<comment type="similarity">
    <text evidence="2">Belongs to the thioredoxin family. DsbA subfamily.</text>
</comment>
<evidence type="ECO:0000256" key="8">
    <source>
        <dbReference type="PIRSR" id="PIRSR001488-1"/>
    </source>
</evidence>
<evidence type="ECO:0000256" key="10">
    <source>
        <dbReference type="SAM" id="SignalP"/>
    </source>
</evidence>
<name>A0A853I1U3_9GAMM</name>
<feature type="compositionally biased region" description="Basic and acidic residues" evidence="9">
    <location>
        <begin position="223"/>
        <end position="236"/>
    </location>
</feature>
<dbReference type="InterPro" id="IPR050824">
    <property type="entry name" value="Thiol_disulfide_DsbA"/>
</dbReference>
<feature type="chain" id="PRO_5032986564" description="Thiol:disulfide interchange protein DsbA" evidence="10">
    <location>
        <begin position="22"/>
        <end position="236"/>
    </location>
</feature>
<dbReference type="InterPro" id="IPR001853">
    <property type="entry name" value="DSBA-like_thioredoxin_dom"/>
</dbReference>
<keyword evidence="5" id="KW-0574">Periplasm</keyword>
<dbReference type="SUPFAM" id="SSF52833">
    <property type="entry name" value="Thioredoxin-like"/>
    <property type="match status" value="1"/>
</dbReference>
<keyword evidence="13" id="KW-1185">Reference proteome</keyword>
<dbReference type="GO" id="GO:0042597">
    <property type="term" value="C:periplasmic space"/>
    <property type="evidence" value="ECO:0007669"/>
    <property type="project" value="UniProtKB-SubCell"/>
</dbReference>
<comment type="caution">
    <text evidence="12">The sequence shown here is derived from an EMBL/GenBank/DDBJ whole genome shotgun (WGS) entry which is preliminary data.</text>
</comment>
<feature type="domain" description="Thioredoxin" evidence="11">
    <location>
        <begin position="11"/>
        <end position="138"/>
    </location>
</feature>
<proteinExistence type="inferred from homology"/>
<evidence type="ECO:0000256" key="4">
    <source>
        <dbReference type="ARBA" id="ARBA00022729"/>
    </source>
</evidence>
<dbReference type="InterPro" id="IPR023205">
    <property type="entry name" value="DsbA/DsbL"/>
</dbReference>
<evidence type="ECO:0000256" key="9">
    <source>
        <dbReference type="SAM" id="MobiDB-lite"/>
    </source>
</evidence>
<dbReference type="AlphaFoldDB" id="A0A853I1U3"/>
<feature type="region of interest" description="Disordered" evidence="9">
    <location>
        <begin position="207"/>
        <end position="236"/>
    </location>
</feature>
<gene>
    <name evidence="12" type="ORF">H0A36_18090</name>
</gene>
<dbReference type="RefSeq" id="WP_180569951.1">
    <property type="nucleotide sequence ID" value="NZ_JACCKB010000032.1"/>
</dbReference>
<keyword evidence="7" id="KW-0676">Redox-active center</keyword>
<reference evidence="12 13" key="1">
    <citation type="submission" date="2020-07" db="EMBL/GenBank/DDBJ databases">
        <title>Endozoicomonas sp. nov., isolated from sediment.</title>
        <authorList>
            <person name="Gu T."/>
        </authorList>
    </citation>
    <scope>NUCLEOTIDE SEQUENCE [LARGE SCALE GENOMIC DNA]</scope>
    <source>
        <strain evidence="12 13">SM1973</strain>
    </source>
</reference>
<evidence type="ECO:0000256" key="7">
    <source>
        <dbReference type="ARBA" id="ARBA00023284"/>
    </source>
</evidence>
<dbReference type="CDD" id="cd03019">
    <property type="entry name" value="DsbA_DsbA"/>
    <property type="match status" value="1"/>
</dbReference>
<evidence type="ECO:0000259" key="11">
    <source>
        <dbReference type="PROSITE" id="PS51352"/>
    </source>
</evidence>
<keyword evidence="6" id="KW-1015">Disulfide bond</keyword>
<sequence length="236" mass="26154">MVKKFSRALVLLVTMPLAAVAAQFEEGKHYVKLPESVPTVDPAKIEVAELFWYGCPHCYKLEPLVKPWSAKLPDDVEFVKIPATFGGLWNKHAQLFYAIEALKLDDKAHDAVFAAFHTNNNKLDTPEKMAKLLAKLGVEEEKFMKQYKSFGVANQLRLASSKGRGYRATGVPAIIINGKYRTGAAMAGGEQKMLEVAEYLVEQERKLTSTASQSGTEQQESTESVKEKRTESAAAE</sequence>
<organism evidence="12 13">
    <name type="scientific">Spartinivicinus marinus</name>
    <dbReference type="NCBI Taxonomy" id="2994442"/>
    <lineage>
        <taxon>Bacteria</taxon>
        <taxon>Pseudomonadati</taxon>
        <taxon>Pseudomonadota</taxon>
        <taxon>Gammaproteobacteria</taxon>
        <taxon>Oceanospirillales</taxon>
        <taxon>Zooshikellaceae</taxon>
        <taxon>Spartinivicinus</taxon>
    </lineage>
</organism>
<evidence type="ECO:0000313" key="13">
    <source>
        <dbReference type="Proteomes" id="UP000569732"/>
    </source>
</evidence>
<dbReference type="PROSITE" id="PS51352">
    <property type="entry name" value="THIOREDOXIN_2"/>
    <property type="match status" value="1"/>
</dbReference>
<comment type="subcellular location">
    <subcellularLocation>
        <location evidence="1">Periplasm</location>
    </subcellularLocation>
</comment>
<protein>
    <recommendedName>
        <fullName evidence="3">Thiol:disulfide interchange protein DsbA</fullName>
    </recommendedName>
</protein>
<dbReference type="InterPro" id="IPR017937">
    <property type="entry name" value="Thioredoxin_CS"/>
</dbReference>
<evidence type="ECO:0000256" key="6">
    <source>
        <dbReference type="ARBA" id="ARBA00023157"/>
    </source>
</evidence>
<evidence type="ECO:0000256" key="3">
    <source>
        <dbReference type="ARBA" id="ARBA00013831"/>
    </source>
</evidence>
<dbReference type="EMBL" id="JACCKB010000032">
    <property type="protein sequence ID" value="NYZ67930.1"/>
    <property type="molecule type" value="Genomic_DNA"/>
</dbReference>
<dbReference type="Gene3D" id="3.40.30.10">
    <property type="entry name" value="Glutaredoxin"/>
    <property type="match status" value="1"/>
</dbReference>
<dbReference type="InterPro" id="IPR013766">
    <property type="entry name" value="Thioredoxin_domain"/>
</dbReference>
<evidence type="ECO:0000313" key="12">
    <source>
        <dbReference type="EMBL" id="NYZ67930.1"/>
    </source>
</evidence>
<dbReference type="Pfam" id="PF01323">
    <property type="entry name" value="DSBA"/>
    <property type="match status" value="1"/>
</dbReference>
<accession>A0A853I1U3</accession>
<dbReference type="Proteomes" id="UP000569732">
    <property type="component" value="Unassembled WGS sequence"/>
</dbReference>
<dbReference type="GO" id="GO:0015036">
    <property type="term" value="F:disulfide oxidoreductase activity"/>
    <property type="evidence" value="ECO:0007669"/>
    <property type="project" value="UniProtKB-ARBA"/>
</dbReference>
<evidence type="ECO:0000256" key="2">
    <source>
        <dbReference type="ARBA" id="ARBA00005791"/>
    </source>
</evidence>
<evidence type="ECO:0000256" key="1">
    <source>
        <dbReference type="ARBA" id="ARBA00004418"/>
    </source>
</evidence>
<feature type="compositionally biased region" description="Polar residues" evidence="9">
    <location>
        <begin position="208"/>
        <end position="222"/>
    </location>
</feature>
<dbReference type="PANTHER" id="PTHR35891">
    <property type="entry name" value="THIOL:DISULFIDE INTERCHANGE PROTEIN DSBA"/>
    <property type="match status" value="1"/>
</dbReference>
<feature type="disulfide bond" description="Redox-active" evidence="8">
    <location>
        <begin position="55"/>
        <end position="58"/>
    </location>
</feature>